<comment type="caution">
    <text evidence="8">The sequence shown here is derived from an EMBL/GenBank/DDBJ whole genome shotgun (WGS) entry which is preliminary data.</text>
</comment>
<organism evidence="8 9">
    <name type="scientific">Paludifilum halophilum</name>
    <dbReference type="NCBI Taxonomy" id="1642702"/>
    <lineage>
        <taxon>Bacteria</taxon>
        <taxon>Bacillati</taxon>
        <taxon>Bacillota</taxon>
        <taxon>Bacilli</taxon>
        <taxon>Bacillales</taxon>
        <taxon>Thermoactinomycetaceae</taxon>
        <taxon>Paludifilum</taxon>
    </lineage>
</organism>
<keyword evidence="4 6" id="KW-1133">Transmembrane helix</keyword>
<dbReference type="EMBL" id="NOWF01000013">
    <property type="protein sequence ID" value="OYD06325.1"/>
    <property type="molecule type" value="Genomic_DNA"/>
</dbReference>
<comment type="subcellular location">
    <subcellularLocation>
        <location evidence="1">Cell membrane</location>
        <topology evidence="1">Multi-pass membrane protein</topology>
    </subcellularLocation>
</comment>
<evidence type="ECO:0000256" key="5">
    <source>
        <dbReference type="ARBA" id="ARBA00023136"/>
    </source>
</evidence>
<feature type="domain" description="Type II secretion system protein GspF" evidence="7">
    <location>
        <begin position="156"/>
        <end position="280"/>
    </location>
</feature>
<evidence type="ECO:0000259" key="7">
    <source>
        <dbReference type="Pfam" id="PF00482"/>
    </source>
</evidence>
<keyword evidence="5 6" id="KW-0472">Membrane</keyword>
<keyword evidence="3 6" id="KW-0812">Transmembrane</keyword>
<evidence type="ECO:0000256" key="6">
    <source>
        <dbReference type="SAM" id="Phobius"/>
    </source>
</evidence>
<accession>A0A235B3W4</accession>
<dbReference type="AlphaFoldDB" id="A0A235B3W4"/>
<dbReference type="Proteomes" id="UP000215459">
    <property type="component" value="Unassembled WGS sequence"/>
</dbReference>
<dbReference type="PANTHER" id="PTHR35007:SF1">
    <property type="entry name" value="PILUS ASSEMBLY PROTEIN"/>
    <property type="match status" value="1"/>
</dbReference>
<dbReference type="PANTHER" id="PTHR35007">
    <property type="entry name" value="INTEGRAL MEMBRANE PROTEIN-RELATED"/>
    <property type="match status" value="1"/>
</dbReference>
<dbReference type="Gene3D" id="1.20.81.30">
    <property type="entry name" value="Type II secretion system (T2SS), domain F"/>
    <property type="match status" value="1"/>
</dbReference>
<evidence type="ECO:0000256" key="2">
    <source>
        <dbReference type="ARBA" id="ARBA00022475"/>
    </source>
</evidence>
<feature type="transmembrane region" description="Helical" evidence="6">
    <location>
        <begin position="94"/>
        <end position="113"/>
    </location>
</feature>
<evidence type="ECO:0000313" key="8">
    <source>
        <dbReference type="EMBL" id="OYD06325.1"/>
    </source>
</evidence>
<feature type="transmembrane region" description="Helical" evidence="6">
    <location>
        <begin position="290"/>
        <end position="314"/>
    </location>
</feature>
<gene>
    <name evidence="8" type="ORF">CHM34_16540</name>
</gene>
<feature type="transmembrane region" description="Helical" evidence="6">
    <location>
        <begin position="119"/>
        <end position="137"/>
    </location>
</feature>
<dbReference type="InterPro" id="IPR018076">
    <property type="entry name" value="T2SS_GspF_dom"/>
</dbReference>
<name>A0A235B3W4_9BACL</name>
<evidence type="ECO:0000313" key="9">
    <source>
        <dbReference type="Proteomes" id="UP000215459"/>
    </source>
</evidence>
<protein>
    <recommendedName>
        <fullName evidence="7">Type II secretion system protein GspF domain-containing protein</fullName>
    </recommendedName>
</protein>
<keyword evidence="9" id="KW-1185">Reference proteome</keyword>
<reference evidence="8 9" key="1">
    <citation type="submission" date="2017-07" db="EMBL/GenBank/DDBJ databases">
        <title>The genome sequence of Paludifilum halophilum highlights mechanisms for microbial adaptation to high salt environemnts.</title>
        <authorList>
            <person name="Belbahri L."/>
        </authorList>
    </citation>
    <scope>NUCLEOTIDE SEQUENCE [LARGE SCALE GENOMIC DNA]</scope>
    <source>
        <strain evidence="8 9">DSM 102817</strain>
    </source>
</reference>
<proteinExistence type="predicted"/>
<dbReference type="OrthoDB" id="9803381at2"/>
<sequence>MIPCLLRLRKEGLNVAALLAAGAAASMVWTLYYYLEFNNERKKTHEKLNDWMYQGVEKTSWSDSLSDKIDNTSWAKKMRPRLGQASLDMKPSEYGSILFLAVVLLFIVLKIFAGIESTLISGVLSLVLVPLGSHLFLRSRKHIYAQRVDNQLSETCRLLSSAARAGLSIPQGLRLVVQEMPSPIKNELGRVVREIELGRDLEGALNDFLDRLNTKDVKVFVNALIIQRRAGGDLAKVMNEMAATMEERKIIHQTISAVTAQARTSAYALPMISLLIALMLSKMIEGFYDLFTSIPGMIVLLLFVSLQALGVVLVRKFSNIKV</sequence>
<feature type="transmembrane region" description="Helical" evidence="6">
    <location>
        <begin position="266"/>
        <end position="284"/>
    </location>
</feature>
<evidence type="ECO:0000256" key="3">
    <source>
        <dbReference type="ARBA" id="ARBA00022692"/>
    </source>
</evidence>
<keyword evidence="2" id="KW-1003">Cell membrane</keyword>
<evidence type="ECO:0000256" key="1">
    <source>
        <dbReference type="ARBA" id="ARBA00004651"/>
    </source>
</evidence>
<dbReference type="InterPro" id="IPR042094">
    <property type="entry name" value="T2SS_GspF_sf"/>
</dbReference>
<dbReference type="Pfam" id="PF00482">
    <property type="entry name" value="T2SSF"/>
    <property type="match status" value="1"/>
</dbReference>
<feature type="transmembrane region" description="Helical" evidence="6">
    <location>
        <begin position="15"/>
        <end position="35"/>
    </location>
</feature>
<evidence type="ECO:0000256" key="4">
    <source>
        <dbReference type="ARBA" id="ARBA00022989"/>
    </source>
</evidence>
<dbReference type="GO" id="GO:0005886">
    <property type="term" value="C:plasma membrane"/>
    <property type="evidence" value="ECO:0007669"/>
    <property type="project" value="UniProtKB-SubCell"/>
</dbReference>